<accession>A0A090YNP3</accession>
<keyword evidence="5" id="KW-1185">Reference proteome</keyword>
<gene>
    <name evidence="3" type="ORF">D0U04_03860</name>
    <name evidence="2" type="ORF">DJ93_4211</name>
</gene>
<reference evidence="2 4" key="1">
    <citation type="submission" date="2014-04" db="EMBL/GenBank/DDBJ databases">
        <authorList>
            <person name="Bishop-Lilly K.A."/>
            <person name="Broomall S.M."/>
            <person name="Chain P.S."/>
            <person name="Chertkov O."/>
            <person name="Coyne S.R."/>
            <person name="Daligault H.E."/>
            <person name="Davenport K.W."/>
            <person name="Erkkila T."/>
            <person name="Frey K.G."/>
            <person name="Gibbons H.S."/>
            <person name="Gu W."/>
            <person name="Jaissle J."/>
            <person name="Johnson S.L."/>
            <person name="Koroleva G.I."/>
            <person name="Ladner J.T."/>
            <person name="Lo C.-C."/>
            <person name="Minogue T.D."/>
            <person name="Munk C."/>
            <person name="Palacios G.F."/>
            <person name="Redden C.L."/>
            <person name="Rosenzweig C.N."/>
            <person name="Scholz M.B."/>
            <person name="Teshima H."/>
            <person name="Xu Y."/>
        </authorList>
    </citation>
    <scope>NUCLEOTIDE SEQUENCE [LARGE SCALE GENOMIC DNA]</scope>
    <source>
        <strain evidence="2 4">BHP</strain>
    </source>
</reference>
<evidence type="ECO:0000313" key="2">
    <source>
        <dbReference type="EMBL" id="KFM99876.1"/>
    </source>
</evidence>
<feature type="signal peptide" evidence="1">
    <location>
        <begin position="1"/>
        <end position="22"/>
    </location>
</feature>
<dbReference type="RefSeq" id="WP_042983101.1">
    <property type="nucleotide sequence ID" value="NZ_JMQC01000008.1"/>
</dbReference>
<evidence type="ECO:0000313" key="5">
    <source>
        <dbReference type="Proteomes" id="UP000264294"/>
    </source>
</evidence>
<keyword evidence="1" id="KW-0732">Signal</keyword>
<dbReference type="PATRIC" id="fig|1405.8.peg.4328"/>
<proteinExistence type="predicted"/>
<evidence type="ECO:0000256" key="1">
    <source>
        <dbReference type="SAM" id="SignalP"/>
    </source>
</evidence>
<dbReference type="Proteomes" id="UP000029389">
    <property type="component" value="Unassembled WGS sequence"/>
</dbReference>
<evidence type="ECO:0008006" key="6">
    <source>
        <dbReference type="Google" id="ProtNLM"/>
    </source>
</evidence>
<dbReference type="EMBL" id="JMQC01000008">
    <property type="protein sequence ID" value="KFM99876.1"/>
    <property type="molecule type" value="Genomic_DNA"/>
</dbReference>
<comment type="caution">
    <text evidence="2">The sequence shown here is derived from an EMBL/GenBank/DDBJ whole genome shotgun (WGS) entry which is preliminary data.</text>
</comment>
<feature type="chain" id="PRO_5001868920" description="Group-specific protein" evidence="1">
    <location>
        <begin position="23"/>
        <end position="155"/>
    </location>
</feature>
<organism evidence="2 4">
    <name type="scientific">Bacillus clarus</name>
    <dbReference type="NCBI Taxonomy" id="2338372"/>
    <lineage>
        <taxon>Bacteria</taxon>
        <taxon>Bacillati</taxon>
        <taxon>Bacillota</taxon>
        <taxon>Bacilli</taxon>
        <taxon>Bacillales</taxon>
        <taxon>Bacillaceae</taxon>
        <taxon>Bacillus</taxon>
        <taxon>Bacillus cereus group</taxon>
    </lineage>
</organism>
<dbReference type="EMBL" id="QVOD01000002">
    <property type="protein sequence ID" value="RFT68584.1"/>
    <property type="molecule type" value="Genomic_DNA"/>
</dbReference>
<reference evidence="3 5" key="2">
    <citation type="submission" date="2018-08" db="EMBL/GenBank/DDBJ databases">
        <title>Bacillus clarus sp. nov. strain PS00077A.</title>
        <authorList>
            <person name="Mendez Acevedo M."/>
            <person name="Carroll L."/>
            <person name="Mukherjee M."/>
            <person name="Wiedmann M."/>
            <person name="Kovac J."/>
        </authorList>
    </citation>
    <scope>NUCLEOTIDE SEQUENCE [LARGE SCALE GENOMIC DNA]</scope>
    <source>
        <strain evidence="3 5">PS00077A</strain>
    </source>
</reference>
<name>A0A090YNP3_9BACI</name>
<protein>
    <recommendedName>
        <fullName evidence="6">Group-specific protein</fullName>
    </recommendedName>
</protein>
<dbReference type="AlphaFoldDB" id="A0A090YNP3"/>
<sequence length="155" mass="17716">MKRKIMFLFTLICLALPLQASAYTFQSLPIASKSKQWYIEIDKSHSTNPQAIQPKQGIYDTYSLFVKNIGKDVSNVSVEILHNNPASKATFKPTSASNMNVSKSHTNFEYMVFPLYVSANTFEVVITWEEKEFTYNGHPENAGKKMKQTFVFNEE</sequence>
<evidence type="ECO:0000313" key="3">
    <source>
        <dbReference type="EMBL" id="RFT68584.1"/>
    </source>
</evidence>
<dbReference type="Proteomes" id="UP000264294">
    <property type="component" value="Unassembled WGS sequence"/>
</dbReference>
<evidence type="ECO:0000313" key="4">
    <source>
        <dbReference type="Proteomes" id="UP000029389"/>
    </source>
</evidence>